<evidence type="ECO:0000313" key="9">
    <source>
        <dbReference type="RefSeq" id="XP_026538484.1"/>
    </source>
</evidence>
<dbReference type="GO" id="GO:0005886">
    <property type="term" value="C:plasma membrane"/>
    <property type="evidence" value="ECO:0007669"/>
    <property type="project" value="UniProtKB-UniRule"/>
</dbReference>
<evidence type="ECO:0000256" key="6">
    <source>
        <dbReference type="PIRNR" id="PIRNR031032"/>
    </source>
</evidence>
<dbReference type="RefSeq" id="XP_026538484.1">
    <property type="nucleotide sequence ID" value="XM_026682699.1"/>
</dbReference>
<feature type="transmembrane region" description="Helical" evidence="6">
    <location>
        <begin position="28"/>
        <end position="47"/>
    </location>
</feature>
<dbReference type="PIRSF" id="PIRSF031032">
    <property type="entry name" value="TMP_97_prd"/>
    <property type="match status" value="1"/>
</dbReference>
<evidence type="ECO:0000256" key="2">
    <source>
        <dbReference type="ARBA" id="ARBA00022692"/>
    </source>
</evidence>
<comment type="function">
    <text evidence="6">Sigma-2 receptor which contributes to ameliorate dysfunctional cellular processes and slow degenerative progression by regulating cell functions including cholesterol biosynthesis/trafficking, membrane trafficking, autophagy, lipid membrane-bound protein trafficking, and receptor stabilization at the cell surface. Forms a ternary complex with PGRMC1 receptor and low density lipoprotein receptor/LDLR at the plasma membrane, which increases LDLR-mediated LDL cholesterol internalization. Decreases lysosomal sterol transporter NPC1 availability to the cell, probably through NPC1-binding, hence controlling lipid transport, including cholesterol and LBPA, outside of late endosome/lysosome. Binds regio- and stereoselective ligand 20(S)-hydroxycholesterol (20(S)-OHC), thereby linking OHC binding to cholesterol homeostasis. Also able to bind cholesterol. Binds histatin 1 (Hst 1)/HN1 salivary peptide at the ER membrane, which is critical for increasing mitochondria-ER contacts and stimulating Hst1 wound healing properties. May alter the activity of some cytochrome P450 proteins. Although shows homologies with sterol isomerases (EXPERA domain), not able to catalyze sterol isomerization. However, may act as sensors of these molecules. Acts as a quality control factor in the ER, promoting the proteolytic degradation of nonproductive and extramitochondrial precursor proteins in the ER membrane thus removing them from the ER surface.</text>
</comment>
<keyword evidence="5 6" id="KW-0472">Membrane</keyword>
<keyword evidence="4 6" id="KW-1133">Transmembrane helix</keyword>
<keyword evidence="2 6" id="KW-0812">Transmembrane</keyword>
<reference evidence="9" key="1">
    <citation type="submission" date="2025-08" db="UniProtKB">
        <authorList>
            <consortium name="RefSeq"/>
        </authorList>
    </citation>
    <scope>IDENTIFICATION</scope>
</reference>
<dbReference type="Pfam" id="PF05241">
    <property type="entry name" value="EBP"/>
    <property type="match status" value="1"/>
</dbReference>
<dbReference type="PANTHER" id="PTHR31204:SF1">
    <property type="entry name" value="SIGMA INTRACELLULAR RECEPTOR 2"/>
    <property type="match status" value="1"/>
</dbReference>
<dbReference type="GeneID" id="113422020"/>
<proteinExistence type="inferred from homology"/>
<keyword evidence="6" id="KW-0539">Nucleus</keyword>
<dbReference type="KEGG" id="nss:113422020"/>
<dbReference type="AlphaFoldDB" id="A0A6J1VF09"/>
<dbReference type="PROSITE" id="PS51751">
    <property type="entry name" value="EXPERA"/>
    <property type="match status" value="1"/>
</dbReference>
<evidence type="ECO:0000259" key="7">
    <source>
        <dbReference type="PROSITE" id="PS51751"/>
    </source>
</evidence>
<feature type="transmembrane region" description="Helical" evidence="6">
    <location>
        <begin position="159"/>
        <end position="182"/>
    </location>
</feature>
<organism evidence="8 9">
    <name type="scientific">Notechis scutatus</name>
    <name type="common">mainland tiger snake</name>
    <dbReference type="NCBI Taxonomy" id="8663"/>
    <lineage>
        <taxon>Eukaryota</taxon>
        <taxon>Metazoa</taxon>
        <taxon>Chordata</taxon>
        <taxon>Craniata</taxon>
        <taxon>Vertebrata</taxon>
        <taxon>Euteleostomi</taxon>
        <taxon>Lepidosauria</taxon>
        <taxon>Squamata</taxon>
        <taxon>Bifurcata</taxon>
        <taxon>Unidentata</taxon>
        <taxon>Episquamata</taxon>
        <taxon>Toxicofera</taxon>
        <taxon>Serpentes</taxon>
        <taxon>Colubroidea</taxon>
        <taxon>Elapidae</taxon>
        <taxon>Hydrophiinae</taxon>
        <taxon>Notechis</taxon>
    </lineage>
</organism>
<comment type="similarity">
    <text evidence="1">Belongs to the TMEM97/sigma-2 receptor family.</text>
</comment>
<keyword evidence="3 6" id="KW-0256">Endoplasmic reticulum</keyword>
<evidence type="ECO:0000256" key="1">
    <source>
        <dbReference type="ARBA" id="ARBA00009096"/>
    </source>
</evidence>
<dbReference type="InterPro" id="IPR033118">
    <property type="entry name" value="EXPERA"/>
</dbReference>
<protein>
    <recommendedName>
        <fullName evidence="6">Transmembrane protein 97</fullName>
    </recommendedName>
</protein>
<dbReference type="Proteomes" id="UP000504612">
    <property type="component" value="Unplaced"/>
</dbReference>
<evidence type="ECO:0000256" key="4">
    <source>
        <dbReference type="ARBA" id="ARBA00022989"/>
    </source>
</evidence>
<dbReference type="InterPro" id="IPR016964">
    <property type="entry name" value="Sigma2_recept"/>
</dbReference>
<name>A0A6J1VF09_9SAUR</name>
<feature type="transmembrane region" description="Helical" evidence="6">
    <location>
        <begin position="118"/>
        <end position="139"/>
    </location>
</feature>
<feature type="transmembrane region" description="Helical" evidence="6">
    <location>
        <begin position="83"/>
        <end position="106"/>
    </location>
</feature>
<dbReference type="GO" id="GO:0031965">
    <property type="term" value="C:nuclear membrane"/>
    <property type="evidence" value="ECO:0007669"/>
    <property type="project" value="UniProtKB-SubCell"/>
</dbReference>
<evidence type="ECO:0000313" key="8">
    <source>
        <dbReference type="Proteomes" id="UP000504612"/>
    </source>
</evidence>
<sequence>MVTERSDRSFPALASSTDPEEAMAMSRVLEWIFAFYFLTHIPITLFLDLQPLLPGVYPSALSDAMTWYTATFKDPLLARPEPWFLSLLFFEAFLQLFFFPVAAYAFWKGNCKWIRVPVIIYTTHVITAVVPCLAHILFADFSNAKVPAPQTLQERLTVSAFYAPFLAISLAMLLFVLFSSAYQPAEKKKKK</sequence>
<dbReference type="PANTHER" id="PTHR31204">
    <property type="entry name" value="SIGMA INTRACELLULAR RECEPTOR 2"/>
    <property type="match status" value="1"/>
</dbReference>
<dbReference type="GO" id="GO:0005764">
    <property type="term" value="C:lysosome"/>
    <property type="evidence" value="ECO:0007669"/>
    <property type="project" value="UniProtKB-UniRule"/>
</dbReference>
<evidence type="ECO:0000256" key="5">
    <source>
        <dbReference type="ARBA" id="ARBA00023136"/>
    </source>
</evidence>
<dbReference type="InterPro" id="IPR051987">
    <property type="entry name" value="Sigma-2_receptor-like"/>
</dbReference>
<evidence type="ECO:0000256" key="3">
    <source>
        <dbReference type="ARBA" id="ARBA00022824"/>
    </source>
</evidence>
<feature type="domain" description="EXPERA" evidence="7">
    <location>
        <begin position="29"/>
        <end position="173"/>
    </location>
</feature>
<accession>A0A6J1VF09</accession>
<gene>
    <name evidence="9" type="primary">TMEM97</name>
</gene>
<dbReference type="GO" id="GO:0030867">
    <property type="term" value="C:rough endoplasmic reticulum membrane"/>
    <property type="evidence" value="ECO:0007669"/>
    <property type="project" value="UniProtKB-SubCell"/>
</dbReference>
<keyword evidence="8" id="KW-1185">Reference proteome</keyword>
<comment type="subcellular location">
    <subcellularLocation>
        <location evidence="6">Rough endoplasmic reticulum membrane</location>
        <topology evidence="6">Multi-pass membrane protein</topology>
    </subcellularLocation>
    <subcellularLocation>
        <location evidence="6">Nucleus membrane</location>
        <topology evidence="6">Multi-pass membrane protein</topology>
    </subcellularLocation>
</comment>
<dbReference type="CTD" id="27346"/>
<keyword evidence="9" id="KW-0675">Receptor</keyword>